<accession>A0AAV9APZ7</accession>
<dbReference type="PANTHER" id="PTHR33388">
    <property type="entry name" value="OS01G0212500 PROTEIN"/>
    <property type="match status" value="1"/>
</dbReference>
<feature type="compositionally biased region" description="Polar residues" evidence="4">
    <location>
        <begin position="154"/>
        <end position="164"/>
    </location>
</feature>
<evidence type="ECO:0000256" key="1">
    <source>
        <dbReference type="ARBA" id="ARBA00022491"/>
    </source>
</evidence>
<feature type="compositionally biased region" description="Low complexity" evidence="4">
    <location>
        <begin position="7"/>
        <end position="22"/>
    </location>
</feature>
<evidence type="ECO:0008006" key="7">
    <source>
        <dbReference type="Google" id="ProtNLM"/>
    </source>
</evidence>
<feature type="region of interest" description="Disordered" evidence="4">
    <location>
        <begin position="1"/>
        <end position="50"/>
    </location>
</feature>
<keyword evidence="6" id="KW-1185">Reference proteome</keyword>
<dbReference type="EMBL" id="JAUJYN010000007">
    <property type="protein sequence ID" value="KAK1266168.1"/>
    <property type="molecule type" value="Genomic_DNA"/>
</dbReference>
<proteinExistence type="predicted"/>
<protein>
    <recommendedName>
        <fullName evidence="7">Protein SPEAR3-like</fullName>
    </recommendedName>
</protein>
<evidence type="ECO:0000256" key="4">
    <source>
        <dbReference type="SAM" id="MobiDB-lite"/>
    </source>
</evidence>
<evidence type="ECO:0000313" key="6">
    <source>
        <dbReference type="Proteomes" id="UP001179952"/>
    </source>
</evidence>
<dbReference type="AlphaFoldDB" id="A0AAV9APZ7"/>
<evidence type="ECO:0000256" key="3">
    <source>
        <dbReference type="ARBA" id="ARBA00023163"/>
    </source>
</evidence>
<keyword evidence="2" id="KW-0805">Transcription regulation</keyword>
<feature type="region of interest" description="Disordered" evidence="4">
    <location>
        <begin position="124"/>
        <end position="165"/>
    </location>
</feature>
<evidence type="ECO:0000256" key="2">
    <source>
        <dbReference type="ARBA" id="ARBA00023015"/>
    </source>
</evidence>
<dbReference type="GO" id="GO:0003700">
    <property type="term" value="F:DNA-binding transcription factor activity"/>
    <property type="evidence" value="ECO:0007669"/>
    <property type="project" value="InterPro"/>
</dbReference>
<name>A0AAV9APZ7_ACOGR</name>
<dbReference type="PANTHER" id="PTHR33388:SF18">
    <property type="entry name" value="PROTEIN SPEAR1"/>
    <property type="match status" value="1"/>
</dbReference>
<sequence>MRGEKMNSNSCNGESSGSRSGSSSGGRSGSTKNRKNNYSGKPRQPQRGLGVAQLEQIRLHNQLGCGGGGFWPSLNSSLYSSLNKMNFVDIQRQAIRHGESHSIYSSRWNQFDTTISEPRHIENNHHVHLGTSRSNSFKDSMSKKRRKDLFSDSKGWSNKNSNPSDLQELDLDLKLSL</sequence>
<reference evidence="5" key="1">
    <citation type="journal article" date="2023" name="Nat. Commun.">
        <title>Diploid and tetraploid genomes of Acorus and the evolution of monocots.</title>
        <authorList>
            <person name="Ma L."/>
            <person name="Liu K.W."/>
            <person name="Li Z."/>
            <person name="Hsiao Y.Y."/>
            <person name="Qi Y."/>
            <person name="Fu T."/>
            <person name="Tang G.D."/>
            <person name="Zhang D."/>
            <person name="Sun W.H."/>
            <person name="Liu D.K."/>
            <person name="Li Y."/>
            <person name="Chen G.Z."/>
            <person name="Liu X.D."/>
            <person name="Liao X.Y."/>
            <person name="Jiang Y.T."/>
            <person name="Yu X."/>
            <person name="Hao Y."/>
            <person name="Huang J."/>
            <person name="Zhao X.W."/>
            <person name="Ke S."/>
            <person name="Chen Y.Y."/>
            <person name="Wu W.L."/>
            <person name="Hsu J.L."/>
            <person name="Lin Y.F."/>
            <person name="Huang M.D."/>
            <person name="Li C.Y."/>
            <person name="Huang L."/>
            <person name="Wang Z.W."/>
            <person name="Zhao X."/>
            <person name="Zhong W.Y."/>
            <person name="Peng D.H."/>
            <person name="Ahmad S."/>
            <person name="Lan S."/>
            <person name="Zhang J.S."/>
            <person name="Tsai W.C."/>
            <person name="Van de Peer Y."/>
            <person name="Liu Z.J."/>
        </authorList>
    </citation>
    <scope>NUCLEOTIDE SEQUENCE</scope>
    <source>
        <strain evidence="5">SCP</strain>
    </source>
</reference>
<dbReference type="InterPro" id="IPR040356">
    <property type="entry name" value="SPEAR"/>
</dbReference>
<comment type="caution">
    <text evidence="5">The sequence shown here is derived from an EMBL/GenBank/DDBJ whole genome shotgun (WGS) entry which is preliminary data.</text>
</comment>
<evidence type="ECO:0000313" key="5">
    <source>
        <dbReference type="EMBL" id="KAK1266168.1"/>
    </source>
</evidence>
<dbReference type="Proteomes" id="UP001179952">
    <property type="component" value="Unassembled WGS sequence"/>
</dbReference>
<keyword evidence="3" id="KW-0804">Transcription</keyword>
<reference evidence="5" key="2">
    <citation type="submission" date="2023-06" db="EMBL/GenBank/DDBJ databases">
        <authorList>
            <person name="Ma L."/>
            <person name="Liu K.-W."/>
            <person name="Li Z."/>
            <person name="Hsiao Y.-Y."/>
            <person name="Qi Y."/>
            <person name="Fu T."/>
            <person name="Tang G."/>
            <person name="Zhang D."/>
            <person name="Sun W.-H."/>
            <person name="Liu D.-K."/>
            <person name="Li Y."/>
            <person name="Chen G.-Z."/>
            <person name="Liu X.-D."/>
            <person name="Liao X.-Y."/>
            <person name="Jiang Y.-T."/>
            <person name="Yu X."/>
            <person name="Hao Y."/>
            <person name="Huang J."/>
            <person name="Zhao X.-W."/>
            <person name="Ke S."/>
            <person name="Chen Y.-Y."/>
            <person name="Wu W.-L."/>
            <person name="Hsu J.-L."/>
            <person name="Lin Y.-F."/>
            <person name="Huang M.-D."/>
            <person name="Li C.-Y."/>
            <person name="Huang L."/>
            <person name="Wang Z.-W."/>
            <person name="Zhao X."/>
            <person name="Zhong W.-Y."/>
            <person name="Peng D.-H."/>
            <person name="Ahmad S."/>
            <person name="Lan S."/>
            <person name="Zhang J.-S."/>
            <person name="Tsai W.-C."/>
            <person name="Van De Peer Y."/>
            <person name="Liu Z.-J."/>
        </authorList>
    </citation>
    <scope>NUCLEOTIDE SEQUENCE</scope>
    <source>
        <strain evidence="5">SCP</strain>
        <tissue evidence="5">Leaves</tissue>
    </source>
</reference>
<gene>
    <name evidence="5" type="ORF">QJS04_geneDACA002722</name>
</gene>
<keyword evidence="1" id="KW-0678">Repressor</keyword>
<organism evidence="5 6">
    <name type="scientific">Acorus gramineus</name>
    <name type="common">Dwarf sweet flag</name>
    <dbReference type="NCBI Taxonomy" id="55184"/>
    <lineage>
        <taxon>Eukaryota</taxon>
        <taxon>Viridiplantae</taxon>
        <taxon>Streptophyta</taxon>
        <taxon>Embryophyta</taxon>
        <taxon>Tracheophyta</taxon>
        <taxon>Spermatophyta</taxon>
        <taxon>Magnoliopsida</taxon>
        <taxon>Liliopsida</taxon>
        <taxon>Acoraceae</taxon>
        <taxon>Acorus</taxon>
    </lineage>
</organism>